<keyword evidence="3 9" id="KW-0813">Transport</keyword>
<dbReference type="Proteomes" id="UP001064632">
    <property type="component" value="Chromosome"/>
</dbReference>
<feature type="transmembrane region" description="Helical" evidence="9">
    <location>
        <begin position="12"/>
        <end position="32"/>
    </location>
</feature>
<keyword evidence="6 9" id="KW-0812">Transmembrane</keyword>
<reference evidence="10" key="1">
    <citation type="submission" date="2022-09" db="EMBL/GenBank/DDBJ databases">
        <title>Tahibacter sp. nov., isolated from a fresh water.</title>
        <authorList>
            <person name="Baek J.H."/>
            <person name="Lee J.K."/>
            <person name="Kim J.M."/>
            <person name="Jeon C.O."/>
        </authorList>
    </citation>
    <scope>NUCLEOTIDE SEQUENCE</scope>
    <source>
        <strain evidence="10">W38</strain>
    </source>
</reference>
<dbReference type="Gene3D" id="3.30.70.1320">
    <property type="entry name" value="Multidrug efflux transporter AcrB pore domain like"/>
    <property type="match status" value="1"/>
</dbReference>
<feature type="transmembrane region" description="Helical" evidence="9">
    <location>
        <begin position="880"/>
        <end position="900"/>
    </location>
</feature>
<keyword evidence="7 9" id="KW-1133">Transmembrane helix</keyword>
<feature type="transmembrane region" description="Helical" evidence="9">
    <location>
        <begin position="472"/>
        <end position="499"/>
    </location>
</feature>
<evidence type="ECO:0000256" key="2">
    <source>
        <dbReference type="ARBA" id="ARBA00010942"/>
    </source>
</evidence>
<dbReference type="InterPro" id="IPR001036">
    <property type="entry name" value="Acrflvin-R"/>
</dbReference>
<feature type="transmembrane region" description="Helical" evidence="9">
    <location>
        <begin position="1010"/>
        <end position="1037"/>
    </location>
</feature>
<name>A0ABY6BFB9_9GAMM</name>
<dbReference type="InterPro" id="IPR004764">
    <property type="entry name" value="MdtF-like"/>
</dbReference>
<evidence type="ECO:0000313" key="10">
    <source>
        <dbReference type="EMBL" id="UXI68564.1"/>
    </source>
</evidence>
<gene>
    <name evidence="10" type="ORF">N4264_02605</name>
</gene>
<feature type="transmembrane region" description="Helical" evidence="9">
    <location>
        <begin position="440"/>
        <end position="460"/>
    </location>
</feature>
<dbReference type="PANTHER" id="PTHR32063:SF11">
    <property type="entry name" value="CATION OR DRUG EFFLUX SYSTEM PROTEIN"/>
    <property type="match status" value="1"/>
</dbReference>
<dbReference type="PANTHER" id="PTHR32063">
    <property type="match status" value="1"/>
</dbReference>
<evidence type="ECO:0000256" key="9">
    <source>
        <dbReference type="RuleBase" id="RU364070"/>
    </source>
</evidence>
<dbReference type="NCBIfam" id="TIGR00915">
    <property type="entry name" value="2A0602"/>
    <property type="match status" value="1"/>
</dbReference>
<evidence type="ECO:0000256" key="8">
    <source>
        <dbReference type="ARBA" id="ARBA00023136"/>
    </source>
</evidence>
<dbReference type="NCBIfam" id="NF000282">
    <property type="entry name" value="RND_permease_1"/>
    <property type="match status" value="1"/>
</dbReference>
<evidence type="ECO:0000256" key="4">
    <source>
        <dbReference type="ARBA" id="ARBA00022475"/>
    </source>
</evidence>
<accession>A0ABY6BFB9</accession>
<evidence type="ECO:0000256" key="5">
    <source>
        <dbReference type="ARBA" id="ARBA00022519"/>
    </source>
</evidence>
<evidence type="ECO:0000256" key="6">
    <source>
        <dbReference type="ARBA" id="ARBA00022692"/>
    </source>
</evidence>
<feature type="transmembrane region" description="Helical" evidence="9">
    <location>
        <begin position="548"/>
        <end position="567"/>
    </location>
</feature>
<dbReference type="Gene3D" id="1.20.1640.10">
    <property type="entry name" value="Multidrug efflux transporter AcrB transmembrane domain"/>
    <property type="match status" value="2"/>
</dbReference>
<dbReference type="Pfam" id="PF00873">
    <property type="entry name" value="ACR_tran"/>
    <property type="match status" value="1"/>
</dbReference>
<evidence type="ECO:0000256" key="1">
    <source>
        <dbReference type="ARBA" id="ARBA00004429"/>
    </source>
</evidence>
<dbReference type="Gene3D" id="3.30.2090.10">
    <property type="entry name" value="Multidrug efflux transporter AcrB TolC docking domain, DN and DC subdomains"/>
    <property type="match status" value="2"/>
</dbReference>
<sequence>MDFSRFFVDRPIFAAVLSILIFIAGLIAIPQLPISEYPEVVPPSVQVRAAYPGANPKTISETVAAPLEEAITGVENMIYMKSVASSDGVMTLTVTFKTGVDVDLAQVQVQNRVSQALPRLPEDVRRLGVTTLKQSPNLTMVVHLLSPKGNYDITYLRNYAVLHLKDEIARIPGVGQALIFGSGDYSMRVWLQPDRIAALGLTGGDVVRAIQEQNLQVSAGSIGAPPQKIASEMQLSINAQGRLVTEEEFGNIVIKADERGNVSRLKDVARIELGASEYALRSLLSNQQAVAIPIFQAPGSNAIQMSDAVRAKMKELSRQFPEGVTWDVVYDPTVFVRDSIKAVITTLFEAIALVVIVVILFLQTWRASIIPLLAVPVSVIGTFAVLWMLGFSINVLTLFGLVLAIGIVVDDAIVVVENVERNIEEGHSPLEAAHRAMREVSGPIIAIALVLCAVFVPIAFIDGVTGQFYRQFAVTIAISTVISAINSLTLSPALAAGLLKPHGAPKDWLTRVIDRLFGWLFRPFNRLFRKAGDVYAEGGRPALRRAPLMVVVYLVLVGLTVIGFRAVPGGFIPTQDKLYLFAGTKLPEGASLDRTEKVIRRMSEIALETPGVATAVAFPGLNAIQFTNTPNMGTIFFGLKPFHERQGLTAEQIVQQLNMRFFGEIKEGLAFAAMPPPILGLGQSAGYEMYVQDRTGLGYGELAKQVDALTGTLMQTPGFERPVSFAQSNVPQLSAEVDRTKAKEQGVALSELFETLQVYLGSRYVNDFNRFGRTYQVIAQADAGYRDEVSDIANLKTRNAAGAMVPIASVVKIGNTYGPDPVVRYNGFPAADLQGGADPRLVSSAQAIAGAGALAQQMLPNGMSFEWTGLSYQQVTQGKAGLLVFPLCVLLVYLVLAALYESWSLPLSVILIVPMCILSALTGVWLTGGDNNVFTQIGLVVLMGLACKNAILIVEFARELEMREGKGIVDAALEACRLRLRPILMTSFAFIMGVIPLVLAQGAGSEIRQAMGITVFAGMLGVTLFGLFLTPVFYVLVRKLATRGRRLETAQAY</sequence>
<feature type="transmembrane region" description="Helical" evidence="9">
    <location>
        <begin position="342"/>
        <end position="362"/>
    </location>
</feature>
<keyword evidence="8 9" id="KW-0472">Membrane</keyword>
<feature type="transmembrane region" description="Helical" evidence="9">
    <location>
        <begin position="983"/>
        <end position="1004"/>
    </location>
</feature>
<dbReference type="InterPro" id="IPR027463">
    <property type="entry name" value="AcrB_DN_DC_subdom"/>
</dbReference>
<dbReference type="RefSeq" id="WP_261695522.1">
    <property type="nucleotide sequence ID" value="NZ_CP104694.1"/>
</dbReference>
<organism evidence="10 11">
    <name type="scientific">Tahibacter amnicola</name>
    <dbReference type="NCBI Taxonomy" id="2976241"/>
    <lineage>
        <taxon>Bacteria</taxon>
        <taxon>Pseudomonadati</taxon>
        <taxon>Pseudomonadota</taxon>
        <taxon>Gammaproteobacteria</taxon>
        <taxon>Lysobacterales</taxon>
        <taxon>Rhodanobacteraceae</taxon>
        <taxon>Tahibacter</taxon>
    </lineage>
</organism>
<proteinExistence type="inferred from homology"/>
<dbReference type="SUPFAM" id="SSF82693">
    <property type="entry name" value="Multidrug efflux transporter AcrB pore domain, PN1, PN2, PC1 and PC2 subdomains"/>
    <property type="match status" value="3"/>
</dbReference>
<feature type="transmembrane region" description="Helical" evidence="9">
    <location>
        <begin position="933"/>
        <end position="954"/>
    </location>
</feature>
<comment type="subcellular location">
    <subcellularLocation>
        <location evidence="1 9">Cell inner membrane</location>
        <topology evidence="1 9">Multi-pass membrane protein</topology>
    </subcellularLocation>
</comment>
<keyword evidence="5 9" id="KW-0997">Cell inner membrane</keyword>
<keyword evidence="11" id="KW-1185">Reference proteome</keyword>
<dbReference type="EMBL" id="CP104694">
    <property type="protein sequence ID" value="UXI68564.1"/>
    <property type="molecule type" value="Genomic_DNA"/>
</dbReference>
<evidence type="ECO:0000256" key="3">
    <source>
        <dbReference type="ARBA" id="ARBA00022448"/>
    </source>
</evidence>
<comment type="similarity">
    <text evidence="2 9">Belongs to the resistance-nodulation-cell division (RND) (TC 2.A.6) family.</text>
</comment>
<dbReference type="Gene3D" id="3.30.70.1440">
    <property type="entry name" value="Multidrug efflux transporter AcrB pore domain"/>
    <property type="match status" value="1"/>
</dbReference>
<dbReference type="SUPFAM" id="SSF82714">
    <property type="entry name" value="Multidrug efflux transporter AcrB TolC docking domain, DN and DC subdomains"/>
    <property type="match status" value="2"/>
</dbReference>
<feature type="transmembrane region" description="Helical" evidence="9">
    <location>
        <begin position="369"/>
        <end position="389"/>
    </location>
</feature>
<dbReference type="PRINTS" id="PR00702">
    <property type="entry name" value="ACRIFLAVINRP"/>
</dbReference>
<feature type="transmembrane region" description="Helical" evidence="9">
    <location>
        <begin position="907"/>
        <end position="927"/>
    </location>
</feature>
<evidence type="ECO:0000313" key="11">
    <source>
        <dbReference type="Proteomes" id="UP001064632"/>
    </source>
</evidence>
<protein>
    <recommendedName>
        <fullName evidence="9">Efflux pump membrane transporter</fullName>
    </recommendedName>
</protein>
<dbReference type="Gene3D" id="3.30.70.1430">
    <property type="entry name" value="Multidrug efflux transporter AcrB pore domain"/>
    <property type="match status" value="2"/>
</dbReference>
<evidence type="ECO:0000256" key="7">
    <source>
        <dbReference type="ARBA" id="ARBA00022989"/>
    </source>
</evidence>
<keyword evidence="4" id="KW-1003">Cell membrane</keyword>
<feature type="transmembrane region" description="Helical" evidence="9">
    <location>
        <begin position="395"/>
        <end position="419"/>
    </location>
</feature>
<dbReference type="SUPFAM" id="SSF82866">
    <property type="entry name" value="Multidrug efflux transporter AcrB transmembrane domain"/>
    <property type="match status" value="2"/>
</dbReference>